<sequence length="95" mass="10866">MLCIGVAVGRAFARTRNYQMQGNDGKWSDEHYQFLLYLFCCLWIIFWVSLKLHCRSTNSSLKHSHGSNCVHDSLSSLTIPPLRSQLHSLNHNCDG</sequence>
<evidence type="ECO:0000313" key="2">
    <source>
        <dbReference type="EMBL" id="KAK6914919.1"/>
    </source>
</evidence>
<evidence type="ECO:0000313" key="3">
    <source>
        <dbReference type="Proteomes" id="UP001370490"/>
    </source>
</evidence>
<organism evidence="2 3">
    <name type="scientific">Dillenia turbinata</name>
    <dbReference type="NCBI Taxonomy" id="194707"/>
    <lineage>
        <taxon>Eukaryota</taxon>
        <taxon>Viridiplantae</taxon>
        <taxon>Streptophyta</taxon>
        <taxon>Embryophyta</taxon>
        <taxon>Tracheophyta</taxon>
        <taxon>Spermatophyta</taxon>
        <taxon>Magnoliopsida</taxon>
        <taxon>eudicotyledons</taxon>
        <taxon>Gunneridae</taxon>
        <taxon>Pentapetalae</taxon>
        <taxon>Dilleniales</taxon>
        <taxon>Dilleniaceae</taxon>
        <taxon>Dillenia</taxon>
    </lineage>
</organism>
<dbReference type="Proteomes" id="UP001370490">
    <property type="component" value="Unassembled WGS sequence"/>
</dbReference>
<comment type="caution">
    <text evidence="2">The sequence shown here is derived from an EMBL/GenBank/DDBJ whole genome shotgun (WGS) entry which is preliminary data.</text>
</comment>
<keyword evidence="1" id="KW-0472">Membrane</keyword>
<keyword evidence="1" id="KW-1133">Transmembrane helix</keyword>
<reference evidence="2 3" key="1">
    <citation type="submission" date="2023-12" db="EMBL/GenBank/DDBJ databases">
        <title>A high-quality genome assembly for Dillenia turbinata (Dilleniales).</title>
        <authorList>
            <person name="Chanderbali A."/>
        </authorList>
    </citation>
    <scope>NUCLEOTIDE SEQUENCE [LARGE SCALE GENOMIC DNA]</scope>
    <source>
        <strain evidence="2">LSX21</strain>
        <tissue evidence="2">Leaf</tissue>
    </source>
</reference>
<dbReference type="AlphaFoldDB" id="A0AAN8UJ08"/>
<keyword evidence="3" id="KW-1185">Reference proteome</keyword>
<proteinExistence type="predicted"/>
<feature type="transmembrane region" description="Helical" evidence="1">
    <location>
        <begin position="32"/>
        <end position="50"/>
    </location>
</feature>
<protein>
    <submittedName>
        <fullName evidence="2">Uncharacterized protein</fullName>
    </submittedName>
</protein>
<evidence type="ECO:0000256" key="1">
    <source>
        <dbReference type="SAM" id="Phobius"/>
    </source>
</evidence>
<dbReference type="EMBL" id="JBAMMX010000025">
    <property type="protein sequence ID" value="KAK6914919.1"/>
    <property type="molecule type" value="Genomic_DNA"/>
</dbReference>
<name>A0AAN8UJ08_9MAGN</name>
<gene>
    <name evidence="2" type="ORF">RJ641_020036</name>
</gene>
<keyword evidence="1" id="KW-0812">Transmembrane</keyword>
<accession>A0AAN8UJ08</accession>